<dbReference type="STRING" id="1077348.A0A2G8RME7"/>
<name>A0A2G8RME7_9APHY</name>
<dbReference type="AlphaFoldDB" id="A0A2G8RME7"/>
<comment type="caution">
    <text evidence="10">The sequence shown here is derived from an EMBL/GenBank/DDBJ whole genome shotgun (WGS) entry which is preliminary data.</text>
</comment>
<dbReference type="Gene3D" id="3.30.420.40">
    <property type="match status" value="1"/>
</dbReference>
<dbReference type="InterPro" id="IPR000407">
    <property type="entry name" value="GDA1_CD39_NTPase"/>
</dbReference>
<dbReference type="GO" id="GO:0009134">
    <property type="term" value="P:nucleoside diphosphate catabolic process"/>
    <property type="evidence" value="ECO:0007669"/>
    <property type="project" value="TreeGrafter"/>
</dbReference>
<keyword evidence="7" id="KW-0067">ATP-binding</keyword>
<evidence type="ECO:0000256" key="4">
    <source>
        <dbReference type="ARBA" id="ARBA00037742"/>
    </source>
</evidence>
<dbReference type="GO" id="GO:0017111">
    <property type="term" value="F:ribonucleoside triphosphate phosphatase activity"/>
    <property type="evidence" value="ECO:0007669"/>
    <property type="project" value="TreeGrafter"/>
</dbReference>
<evidence type="ECO:0000313" key="10">
    <source>
        <dbReference type="EMBL" id="PIL22682.1"/>
    </source>
</evidence>
<sequence>MRLRSGTPPSLILDDHDSTNSTPSLNKPLVSSSSTSTTLAPRPTTLSSSVDGSGGLPSSKATRRRSTKSSMFSPRSSNYERLEGGMGPSRNSVRRFAWKKFAIGAAVLIGLVYFFGPRKEDLDDYMPSIMKPDGRPADEVNLPPAPGPTQRPHEDDVSAAPSTRPTDPASDGDLTKTHYCTKPYKDGVPLVQFALMIDAGSTGSRIHIYKFNNCGPSPEYEYEVFKQRQPGLSSYRGDPTAAAESLDELLAEAMHVVPESLRKCTPIEVKATAGLRRLGTQEAGDILKAVRRRLEEHYPFSLHGENAVEIMEGRDEGVYAWLTANYLLKTLSKESKDKKAQPYAVLDLGGASTQIVFQPTFDMAKPDASLEEGEYKYELKYDGATRVLYQHSYLGYGLMVARQNVHRLVEFMGSLRGASHGKNAVVASPCLAKGTEKLVEIDDGRMGEKFNVTMKGEDIGNYESCNRVVELVMAKDAVCKVKPCSFNGVYQPSLLETFPHGKILLLSYFYDRLNPFLAAKVNPPKKPIHISTFADLAKTVCEGPTAWKEHWGSDKDLMSELEGRPEWCLDLTFMHALLRLGYEFSGDREVELGKQIDGTELGWCLGATIKMVTGAELKCKA</sequence>
<dbReference type="PANTHER" id="PTHR11782:SF83">
    <property type="entry name" value="GUANOSINE-DIPHOSPHATASE"/>
    <property type="match status" value="1"/>
</dbReference>
<evidence type="ECO:0000256" key="9">
    <source>
        <dbReference type="SAM" id="MobiDB-lite"/>
    </source>
</evidence>
<gene>
    <name evidence="10" type="ORF">GSI_15375</name>
</gene>
<feature type="binding site" evidence="7">
    <location>
        <begin position="350"/>
        <end position="354"/>
    </location>
    <ligand>
        <name>ATP</name>
        <dbReference type="ChEBI" id="CHEBI:30616"/>
    </ligand>
</feature>
<feature type="active site" description="Proton acceptor" evidence="6">
    <location>
        <position position="316"/>
    </location>
</feature>
<evidence type="ECO:0000256" key="7">
    <source>
        <dbReference type="PIRSR" id="PIRSR600407-2"/>
    </source>
</evidence>
<feature type="compositionally biased region" description="Low complexity" evidence="9">
    <location>
        <begin position="23"/>
        <end position="49"/>
    </location>
</feature>
<evidence type="ECO:0000256" key="8">
    <source>
        <dbReference type="RuleBase" id="RU003833"/>
    </source>
</evidence>
<dbReference type="GO" id="GO:0045134">
    <property type="term" value="F:UDP phosphatase activity"/>
    <property type="evidence" value="ECO:0007669"/>
    <property type="project" value="TreeGrafter"/>
</dbReference>
<dbReference type="PROSITE" id="PS01238">
    <property type="entry name" value="GDA1_CD39_NTPASE"/>
    <property type="match status" value="1"/>
</dbReference>
<evidence type="ECO:0000256" key="1">
    <source>
        <dbReference type="ARBA" id="ARBA00004323"/>
    </source>
</evidence>
<evidence type="ECO:0000256" key="5">
    <source>
        <dbReference type="ARBA" id="ARBA00038903"/>
    </source>
</evidence>
<dbReference type="EC" id="3.6.1.42" evidence="5"/>
<dbReference type="GO" id="GO:0005524">
    <property type="term" value="F:ATP binding"/>
    <property type="evidence" value="ECO:0007669"/>
    <property type="project" value="UniProtKB-KW"/>
</dbReference>
<reference evidence="10 11" key="1">
    <citation type="journal article" date="2015" name="Sci. Rep.">
        <title>Chromosome-level genome map provides insights into diverse defense mechanisms in the medicinal fungus Ganoderma sinense.</title>
        <authorList>
            <person name="Zhu Y."/>
            <person name="Xu J."/>
            <person name="Sun C."/>
            <person name="Zhou S."/>
            <person name="Xu H."/>
            <person name="Nelson D.R."/>
            <person name="Qian J."/>
            <person name="Song J."/>
            <person name="Luo H."/>
            <person name="Xiang L."/>
            <person name="Li Y."/>
            <person name="Xu Z."/>
            <person name="Ji A."/>
            <person name="Wang L."/>
            <person name="Lu S."/>
            <person name="Hayward A."/>
            <person name="Sun W."/>
            <person name="Li X."/>
            <person name="Schwartz D.C."/>
            <person name="Wang Y."/>
            <person name="Chen S."/>
        </authorList>
    </citation>
    <scope>NUCLEOTIDE SEQUENCE [LARGE SCALE GENOMIC DNA]</scope>
    <source>
        <strain evidence="10 11">ZZ0214-1</strain>
    </source>
</reference>
<keyword evidence="11" id="KW-1185">Reference proteome</keyword>
<feature type="region of interest" description="Disordered" evidence="9">
    <location>
        <begin position="126"/>
        <end position="175"/>
    </location>
</feature>
<dbReference type="PANTHER" id="PTHR11782">
    <property type="entry name" value="ADENOSINE/GUANOSINE DIPHOSPHATASE"/>
    <property type="match status" value="1"/>
</dbReference>
<evidence type="ECO:0000256" key="3">
    <source>
        <dbReference type="ARBA" id="ARBA00022801"/>
    </source>
</evidence>
<dbReference type="Proteomes" id="UP000230002">
    <property type="component" value="Unassembled WGS sequence"/>
</dbReference>
<dbReference type="GO" id="GO:0004382">
    <property type="term" value="F:GDP phosphatase activity"/>
    <property type="evidence" value="ECO:0007669"/>
    <property type="project" value="UniProtKB-EC"/>
</dbReference>
<evidence type="ECO:0000256" key="2">
    <source>
        <dbReference type="ARBA" id="ARBA00009283"/>
    </source>
</evidence>
<comment type="similarity">
    <text evidence="2 8">Belongs to the GDA1/CD39 NTPase family.</text>
</comment>
<dbReference type="EMBL" id="AYKW01000069">
    <property type="protein sequence ID" value="PIL22682.1"/>
    <property type="molecule type" value="Genomic_DNA"/>
</dbReference>
<dbReference type="Pfam" id="PF01150">
    <property type="entry name" value="GDA1_CD39"/>
    <property type="match status" value="1"/>
</dbReference>
<dbReference type="GO" id="GO:0000139">
    <property type="term" value="C:Golgi membrane"/>
    <property type="evidence" value="ECO:0007669"/>
    <property type="project" value="UniProtKB-SubCell"/>
</dbReference>
<evidence type="ECO:0000313" key="11">
    <source>
        <dbReference type="Proteomes" id="UP000230002"/>
    </source>
</evidence>
<accession>A0A2G8RME7</accession>
<dbReference type="OrthoDB" id="6372431at2759"/>
<comment type="function">
    <text evidence="4">After transfer of sugars to endogenous macromolecular acceptors, the enzyme converts nucleoside diphosphates to nucleoside monophosphates which in turn exit the Golgi lumen in a coupled antiporter reaction, allowing entry of additional nucleotide sugar from the cytosol.</text>
</comment>
<dbReference type="CDD" id="cd24040">
    <property type="entry name" value="ASKHA_NBD_GDA1"/>
    <property type="match status" value="1"/>
</dbReference>
<proteinExistence type="inferred from homology"/>
<dbReference type="GO" id="GO:0006487">
    <property type="term" value="P:protein N-linked glycosylation"/>
    <property type="evidence" value="ECO:0007669"/>
    <property type="project" value="TreeGrafter"/>
</dbReference>
<keyword evidence="3 8" id="KW-0378">Hydrolase</keyword>
<dbReference type="Gene3D" id="3.30.420.150">
    <property type="entry name" value="Exopolyphosphatase. Domain 2"/>
    <property type="match status" value="1"/>
</dbReference>
<organism evidence="10 11">
    <name type="scientific">Ganoderma sinense ZZ0214-1</name>
    <dbReference type="NCBI Taxonomy" id="1077348"/>
    <lineage>
        <taxon>Eukaryota</taxon>
        <taxon>Fungi</taxon>
        <taxon>Dikarya</taxon>
        <taxon>Basidiomycota</taxon>
        <taxon>Agaricomycotina</taxon>
        <taxon>Agaricomycetes</taxon>
        <taxon>Polyporales</taxon>
        <taxon>Polyporaceae</taxon>
        <taxon>Ganoderma</taxon>
    </lineage>
</organism>
<keyword evidence="7" id="KW-0547">Nucleotide-binding</keyword>
<evidence type="ECO:0000256" key="6">
    <source>
        <dbReference type="PIRSR" id="PIRSR600407-1"/>
    </source>
</evidence>
<comment type="subcellular location">
    <subcellularLocation>
        <location evidence="1">Golgi apparatus membrane</location>
        <topology evidence="1">Single-pass type II membrane protein</topology>
    </subcellularLocation>
</comment>
<protein>
    <recommendedName>
        <fullName evidence="5">guanosine-diphosphatase</fullName>
        <ecNumber evidence="5">3.6.1.42</ecNumber>
    </recommendedName>
</protein>
<feature type="region of interest" description="Disordered" evidence="9">
    <location>
        <begin position="1"/>
        <end position="89"/>
    </location>
</feature>